<sequence>MQSEYLGALDIGGTKIVASIAGRDGPLARVTAPTPKSGPRRALGDQCLALLEQACRQCGIQPGDLARVGVASCGPFLHVDGDIELVAPNICGGQGGAADLPNDWTSVPLQSVLRERHADAVIENDCVSALIAERALGAVQDEPNCVYVTWSTGVGFGLCVDGRVLHGKNGNAGHAGHLLMSESSDALCGCGNRGDLEGLISGRNIAAIGGRPAPELFDAARRGEEPARSIAAGAARWFGRALYNLTAALDVSVFVAGGSVWANHGDWLGPLAQREIASRFPALTEGVTIVPAGLEKWVADIGAFCLVMPDDWIAHWRETQPWLKA</sequence>
<keyword evidence="1" id="KW-0418">Kinase</keyword>
<organism evidence="1 2">
    <name type="scientific">Noviherbaspirillum humi</name>
    <dbReference type="NCBI Taxonomy" id="1688639"/>
    <lineage>
        <taxon>Bacteria</taxon>
        <taxon>Pseudomonadati</taxon>
        <taxon>Pseudomonadota</taxon>
        <taxon>Betaproteobacteria</taxon>
        <taxon>Burkholderiales</taxon>
        <taxon>Oxalobacteraceae</taxon>
        <taxon>Noviherbaspirillum</taxon>
    </lineage>
</organism>
<dbReference type="GO" id="GO:0016301">
    <property type="term" value="F:kinase activity"/>
    <property type="evidence" value="ECO:0007669"/>
    <property type="project" value="UniProtKB-KW"/>
</dbReference>
<evidence type="ECO:0000313" key="1">
    <source>
        <dbReference type="EMBL" id="SNS79045.1"/>
    </source>
</evidence>
<dbReference type="Pfam" id="PF00480">
    <property type="entry name" value="ROK"/>
    <property type="match status" value="1"/>
</dbReference>
<protein>
    <submittedName>
        <fullName evidence="1">Glucokinase</fullName>
    </submittedName>
</protein>
<dbReference type="AlphaFoldDB" id="A0A239HD07"/>
<dbReference type="Proteomes" id="UP000198284">
    <property type="component" value="Unassembled WGS sequence"/>
</dbReference>
<reference evidence="1 2" key="1">
    <citation type="submission" date="2017-06" db="EMBL/GenBank/DDBJ databases">
        <authorList>
            <person name="Kim H.J."/>
            <person name="Triplett B.A."/>
        </authorList>
    </citation>
    <scope>NUCLEOTIDE SEQUENCE [LARGE SCALE GENOMIC DNA]</scope>
    <source>
        <strain evidence="1 2">U15</strain>
    </source>
</reference>
<dbReference type="InterPro" id="IPR043129">
    <property type="entry name" value="ATPase_NBD"/>
</dbReference>
<dbReference type="InterPro" id="IPR000600">
    <property type="entry name" value="ROK"/>
</dbReference>
<dbReference type="EMBL" id="FZOT01000006">
    <property type="protein sequence ID" value="SNS79045.1"/>
    <property type="molecule type" value="Genomic_DNA"/>
</dbReference>
<proteinExistence type="predicted"/>
<dbReference type="PANTHER" id="PTHR18964">
    <property type="entry name" value="ROK (REPRESSOR, ORF, KINASE) FAMILY"/>
    <property type="match status" value="1"/>
</dbReference>
<dbReference type="PANTHER" id="PTHR18964:SF169">
    <property type="entry name" value="N-ACETYLMANNOSAMINE KINASE"/>
    <property type="match status" value="1"/>
</dbReference>
<keyword evidence="2" id="KW-1185">Reference proteome</keyword>
<keyword evidence="1" id="KW-0808">Transferase</keyword>
<gene>
    <name evidence="1" type="ORF">SAMN06265795_106191</name>
</gene>
<dbReference type="RefSeq" id="WP_089399556.1">
    <property type="nucleotide sequence ID" value="NZ_FZOT01000006.1"/>
</dbReference>
<dbReference type="SUPFAM" id="SSF53067">
    <property type="entry name" value="Actin-like ATPase domain"/>
    <property type="match status" value="1"/>
</dbReference>
<accession>A0A239HD07</accession>
<evidence type="ECO:0000313" key="2">
    <source>
        <dbReference type="Proteomes" id="UP000198284"/>
    </source>
</evidence>
<dbReference type="OrthoDB" id="9810372at2"/>
<dbReference type="Gene3D" id="3.30.420.40">
    <property type="match status" value="2"/>
</dbReference>
<name>A0A239HD07_9BURK</name>